<reference evidence="1 2" key="1">
    <citation type="submission" date="2019-08" db="EMBL/GenBank/DDBJ databases">
        <title>Whole genome of Aphis craccivora.</title>
        <authorList>
            <person name="Voronova N.V."/>
            <person name="Shulinski R.S."/>
            <person name="Bandarenka Y.V."/>
            <person name="Zhorov D.G."/>
            <person name="Warner D."/>
        </authorList>
    </citation>
    <scope>NUCLEOTIDE SEQUENCE [LARGE SCALE GENOMIC DNA]</scope>
    <source>
        <strain evidence="1">180601</strain>
        <tissue evidence="1">Whole Body</tissue>
    </source>
</reference>
<gene>
    <name evidence="1" type="ORF">FWK35_00016690</name>
</gene>
<dbReference type="Proteomes" id="UP000478052">
    <property type="component" value="Unassembled WGS sequence"/>
</dbReference>
<sequence length="203" mass="23015">MIQLYFLVLSHIVKTIVLQSMDRRLLKKIENDEFYSLSLSSSLTSEVSDFISSAGCVIKFSNKTFSLIITNNNVMKTKSISSFIHFPSLVNNHKPIITFGFITLSALTIRTTHNCKLGKSDKGFLNSLIVIEIIVIRLKLVFQTICIVNMRLDCGDKGINPLDTACHDHYIFHATRLEKDLKKKKTTRKEKIVAYTVINAMKA</sequence>
<evidence type="ECO:0000313" key="1">
    <source>
        <dbReference type="EMBL" id="KAF0747729.1"/>
    </source>
</evidence>
<keyword evidence="2" id="KW-1185">Reference proteome</keyword>
<proteinExistence type="predicted"/>
<name>A0A6G0Y2G8_APHCR</name>
<comment type="caution">
    <text evidence="1">The sequence shown here is derived from an EMBL/GenBank/DDBJ whole genome shotgun (WGS) entry which is preliminary data.</text>
</comment>
<accession>A0A6G0Y2G8</accession>
<dbReference type="EMBL" id="VUJU01006734">
    <property type="protein sequence ID" value="KAF0747729.1"/>
    <property type="molecule type" value="Genomic_DNA"/>
</dbReference>
<dbReference type="AlphaFoldDB" id="A0A6G0Y2G8"/>
<evidence type="ECO:0000313" key="2">
    <source>
        <dbReference type="Proteomes" id="UP000478052"/>
    </source>
</evidence>
<protein>
    <submittedName>
        <fullName evidence="1">Uncharacterized protein</fullName>
    </submittedName>
</protein>
<organism evidence="1 2">
    <name type="scientific">Aphis craccivora</name>
    <name type="common">Cowpea aphid</name>
    <dbReference type="NCBI Taxonomy" id="307492"/>
    <lineage>
        <taxon>Eukaryota</taxon>
        <taxon>Metazoa</taxon>
        <taxon>Ecdysozoa</taxon>
        <taxon>Arthropoda</taxon>
        <taxon>Hexapoda</taxon>
        <taxon>Insecta</taxon>
        <taxon>Pterygota</taxon>
        <taxon>Neoptera</taxon>
        <taxon>Paraneoptera</taxon>
        <taxon>Hemiptera</taxon>
        <taxon>Sternorrhyncha</taxon>
        <taxon>Aphidomorpha</taxon>
        <taxon>Aphidoidea</taxon>
        <taxon>Aphididae</taxon>
        <taxon>Aphidini</taxon>
        <taxon>Aphis</taxon>
        <taxon>Aphis</taxon>
    </lineage>
</organism>